<dbReference type="EMBL" id="WHJF01000103">
    <property type="protein sequence ID" value="NHZ65906.1"/>
    <property type="molecule type" value="Genomic_DNA"/>
</dbReference>
<comment type="caution">
    <text evidence="2">The sequence shown here is derived from an EMBL/GenBank/DDBJ whole genome shotgun (WGS) entry which is preliminary data.</text>
</comment>
<dbReference type="Gene3D" id="3.10.450.50">
    <property type="match status" value="1"/>
</dbReference>
<keyword evidence="3" id="KW-1185">Reference proteome</keyword>
<dbReference type="SUPFAM" id="SSF54427">
    <property type="entry name" value="NTF2-like"/>
    <property type="match status" value="1"/>
</dbReference>
<evidence type="ECO:0000313" key="2">
    <source>
        <dbReference type="EMBL" id="NHZ65906.1"/>
    </source>
</evidence>
<dbReference type="RefSeq" id="WP_167239827.1">
    <property type="nucleotide sequence ID" value="NZ_WHJF01000103.1"/>
</dbReference>
<feature type="signal peptide" evidence="1">
    <location>
        <begin position="1"/>
        <end position="20"/>
    </location>
</feature>
<evidence type="ECO:0008006" key="4">
    <source>
        <dbReference type="Google" id="ProtNLM"/>
    </source>
</evidence>
<evidence type="ECO:0000313" key="3">
    <source>
        <dbReference type="Proteomes" id="UP000610594"/>
    </source>
</evidence>
<protein>
    <recommendedName>
        <fullName evidence="4">SnoaL-like domain-containing protein</fullName>
    </recommendedName>
</protein>
<feature type="chain" id="PRO_5046678380" description="SnoaL-like domain-containing protein" evidence="1">
    <location>
        <begin position="21"/>
        <end position="165"/>
    </location>
</feature>
<dbReference type="Proteomes" id="UP000610594">
    <property type="component" value="Unassembled WGS sequence"/>
</dbReference>
<proteinExistence type="predicted"/>
<keyword evidence="1" id="KW-0732">Signal</keyword>
<reference evidence="2 3" key="1">
    <citation type="submission" date="2019-10" db="EMBL/GenBank/DDBJ databases">
        <title>Taxonomy of Antarctic Massilia spp.: description of Massilia rubra sp. nov., Massilia aquatica sp. nov., Massilia mucilaginosa sp. nov., Massilia frigida sp. nov. isolated from streams, lakes and regoliths.</title>
        <authorList>
            <person name="Holochova P."/>
            <person name="Sedlacek I."/>
            <person name="Kralova S."/>
            <person name="Maslanova I."/>
            <person name="Busse H.-J."/>
            <person name="Stankova E."/>
            <person name="Vrbovska V."/>
            <person name="Kovarovic V."/>
            <person name="Bartak M."/>
            <person name="Svec P."/>
            <person name="Pantucek R."/>
        </authorList>
    </citation>
    <scope>NUCLEOTIDE SEQUENCE [LARGE SCALE GENOMIC DNA]</scope>
    <source>
        <strain evidence="2 3">CCM 8694</strain>
    </source>
</reference>
<evidence type="ECO:0000256" key="1">
    <source>
        <dbReference type="SAM" id="SignalP"/>
    </source>
</evidence>
<organism evidence="2 3">
    <name type="scientific">Massilia genomosp. 1</name>
    <dbReference type="NCBI Taxonomy" id="2609280"/>
    <lineage>
        <taxon>Bacteria</taxon>
        <taxon>Pseudomonadati</taxon>
        <taxon>Pseudomonadota</taxon>
        <taxon>Betaproteobacteria</taxon>
        <taxon>Burkholderiales</taxon>
        <taxon>Oxalobacteraceae</taxon>
        <taxon>Telluria group</taxon>
        <taxon>Massilia</taxon>
    </lineage>
</organism>
<name>A0ABX0MTZ4_9BURK</name>
<dbReference type="InterPro" id="IPR032710">
    <property type="entry name" value="NTF2-like_dom_sf"/>
</dbReference>
<sequence>MRAILSSILLALCLVSPAHAADKPAAGARAADVAAIDQVVEQFKAAIIARDGKTLSTLFLQDHDSWLSVADEAKWAKVKARHPQAPKVLPSSWKKFAEFIQEAKMPVEERFYNVRIDTNGAVASVWFDFDFLVDGKVSNRGSESWQMVRAEDGWKISSMLYSMGD</sequence>
<accession>A0ABX0MTZ4</accession>
<gene>
    <name evidence="2" type="ORF">F1735_26995</name>
</gene>